<protein>
    <submittedName>
        <fullName evidence="1">SusD/RagB family nutrient-binding outer membrane lipoprotein</fullName>
    </submittedName>
</protein>
<dbReference type="AlphaFoldDB" id="A0A6B9ZEW0"/>
<reference evidence="1 2" key="1">
    <citation type="submission" date="2020-01" db="EMBL/GenBank/DDBJ databases">
        <title>Complete genome sequence of Chitinophaga sp. H33E-04 isolated from quinoa roots.</title>
        <authorList>
            <person name="Weon H.-Y."/>
            <person name="Lee S.A."/>
        </authorList>
    </citation>
    <scope>NUCLEOTIDE SEQUENCE [LARGE SCALE GENOMIC DNA]</scope>
    <source>
        <strain evidence="1 2">H33E-04</strain>
    </source>
</reference>
<dbReference type="InterPro" id="IPR011990">
    <property type="entry name" value="TPR-like_helical_dom_sf"/>
</dbReference>
<dbReference type="EMBL" id="CP048113">
    <property type="protein sequence ID" value="QHS59083.1"/>
    <property type="molecule type" value="Genomic_DNA"/>
</dbReference>
<proteinExistence type="predicted"/>
<keyword evidence="2" id="KW-1185">Reference proteome</keyword>
<dbReference type="InterPro" id="IPR041662">
    <property type="entry name" value="SusD-like_2"/>
</dbReference>
<dbReference type="PROSITE" id="PS51257">
    <property type="entry name" value="PROKAR_LIPOPROTEIN"/>
    <property type="match status" value="1"/>
</dbReference>
<evidence type="ECO:0000313" key="1">
    <source>
        <dbReference type="EMBL" id="QHS59083.1"/>
    </source>
</evidence>
<organism evidence="1 2">
    <name type="scientific">Chitinophaga agri</name>
    <dbReference type="NCBI Taxonomy" id="2703787"/>
    <lineage>
        <taxon>Bacteria</taxon>
        <taxon>Pseudomonadati</taxon>
        <taxon>Bacteroidota</taxon>
        <taxon>Chitinophagia</taxon>
        <taxon>Chitinophagales</taxon>
        <taxon>Chitinophagaceae</taxon>
        <taxon>Chitinophaga</taxon>
    </lineage>
</organism>
<dbReference type="Gene3D" id="1.25.40.390">
    <property type="match status" value="1"/>
</dbReference>
<accession>A0A6B9ZEW0</accession>
<name>A0A6B9ZEW0_9BACT</name>
<evidence type="ECO:0000313" key="2">
    <source>
        <dbReference type="Proteomes" id="UP000476411"/>
    </source>
</evidence>
<sequence>MKRSNILYYLLTAITFTACTKDFEEINSNPNSPAETRPEYHLTAAITQTAYAYAENGFARRPAALGRYITLIRNNDYELFRWTSVDWSDIYQRAMIVKTMQQEGEGTGQPAYIAAGNVLLAFNMAYLTDLYGDVPYSKALQSVESGNIKPAYDRQEDIYKSLLTLLKDANTQLKNAGNGLNTSADAMFKGDALKWRKLANSLRLRLLLRCSKHYAAAFTDMQEILDNKAEFPIMESNADNTEVAYLGVKKDDSWAGGPLNMIDNDFLKTKASKELVDILTERNDPRLELWIAPVSSREGATIDKNLYVGIPHAYTNPADYNGGETHQSTLSSYFRTDKPATFKASLMLYAEVCFIIAEAVQQGKVTMTGSDAATMYKNGIAASMEYYGLTSEAAKRDYYNQASVKYDGTLQQLITQKWIAMTFRGAEGWFDYRRTGYPAFKVGPMAFQPTFPVRYAWPTSEQDVNLDNYKAAIKVFGADDINTKMWYLQ</sequence>
<keyword evidence="1" id="KW-0449">Lipoprotein</keyword>
<dbReference type="KEGG" id="chih:GWR21_05585"/>
<gene>
    <name evidence="1" type="ORF">GWR21_05585</name>
</gene>
<dbReference type="SUPFAM" id="SSF48452">
    <property type="entry name" value="TPR-like"/>
    <property type="match status" value="1"/>
</dbReference>
<dbReference type="Pfam" id="PF12771">
    <property type="entry name" value="SusD-like_2"/>
    <property type="match status" value="1"/>
</dbReference>
<dbReference type="Proteomes" id="UP000476411">
    <property type="component" value="Chromosome"/>
</dbReference>
<dbReference type="RefSeq" id="WP_162330785.1">
    <property type="nucleotide sequence ID" value="NZ_CP048113.1"/>
</dbReference>